<dbReference type="EMBL" id="LAZR01040370">
    <property type="protein sequence ID" value="KKL14649.1"/>
    <property type="molecule type" value="Genomic_DNA"/>
</dbReference>
<feature type="non-terminal residue" evidence="1">
    <location>
        <position position="1"/>
    </location>
</feature>
<evidence type="ECO:0000313" key="1">
    <source>
        <dbReference type="EMBL" id="KKL14649.1"/>
    </source>
</evidence>
<accession>A0A0F9AYC6</accession>
<gene>
    <name evidence="1" type="ORF">LCGC14_2513530</name>
</gene>
<name>A0A0F9AYC6_9ZZZZ</name>
<comment type="caution">
    <text evidence="1">The sequence shown here is derived from an EMBL/GenBank/DDBJ whole genome shotgun (WGS) entry which is preliminary data.</text>
</comment>
<dbReference type="Pfam" id="PF16510">
    <property type="entry name" value="P22_portal"/>
    <property type="match status" value="1"/>
</dbReference>
<sequence length="181" mass="20433">GRVLLWFMRNFVTEERLVRINGDQNAKYIELFKKPGAQNFDINVGEAPTSPHMKEKVFAMIMQILPVLPENVRALLMPVLLQYSPFPLEVVDPIMEQIKQAQQPDPRQEQLAKIAAAREIAEIEEIRSKTLLNQAKAEAEADGIDIKETKSFQDFVTKSAEIAMTGQVEQRKIDAGKKGGE</sequence>
<dbReference type="AlphaFoldDB" id="A0A0F9AYC6"/>
<protein>
    <submittedName>
        <fullName evidence="1">Uncharacterized protein</fullName>
    </submittedName>
</protein>
<proteinExistence type="predicted"/>
<reference evidence="1" key="1">
    <citation type="journal article" date="2015" name="Nature">
        <title>Complex archaea that bridge the gap between prokaryotes and eukaryotes.</title>
        <authorList>
            <person name="Spang A."/>
            <person name="Saw J.H."/>
            <person name="Jorgensen S.L."/>
            <person name="Zaremba-Niedzwiedzka K."/>
            <person name="Martijn J."/>
            <person name="Lind A.E."/>
            <person name="van Eijk R."/>
            <person name="Schleper C."/>
            <person name="Guy L."/>
            <person name="Ettema T.J."/>
        </authorList>
    </citation>
    <scope>NUCLEOTIDE SEQUENCE</scope>
</reference>
<dbReference type="InterPro" id="IPR032427">
    <property type="entry name" value="P22_portal"/>
</dbReference>
<organism evidence="1">
    <name type="scientific">marine sediment metagenome</name>
    <dbReference type="NCBI Taxonomy" id="412755"/>
    <lineage>
        <taxon>unclassified sequences</taxon>
        <taxon>metagenomes</taxon>
        <taxon>ecological metagenomes</taxon>
    </lineage>
</organism>